<sequence>MTRLKLTDLADEKPVKLNVDVSARLHRELIAYATALNEGDPNGAPPPERLIPPMIERFIATDRSYARTRRSTHRE</sequence>
<evidence type="ECO:0000313" key="2">
    <source>
        <dbReference type="Proteomes" id="UP000562395"/>
    </source>
</evidence>
<name>A0A7W5ZZ09_9SPHN</name>
<evidence type="ECO:0000313" key="1">
    <source>
        <dbReference type="EMBL" id="MBB3860887.1"/>
    </source>
</evidence>
<gene>
    <name evidence="1" type="ORF">GGQ88_002156</name>
</gene>
<reference evidence="1 2" key="1">
    <citation type="submission" date="2020-08" db="EMBL/GenBank/DDBJ databases">
        <title>Genomic Encyclopedia of Type Strains, Phase IV (KMG-IV): sequencing the most valuable type-strain genomes for metagenomic binning, comparative biology and taxonomic classification.</title>
        <authorList>
            <person name="Goeker M."/>
        </authorList>
    </citation>
    <scope>NUCLEOTIDE SEQUENCE [LARGE SCALE GENOMIC DNA]</scope>
    <source>
        <strain evidence="1 2">DSM 14552</strain>
    </source>
</reference>
<comment type="caution">
    <text evidence="1">The sequence shown here is derived from an EMBL/GenBank/DDBJ whole genome shotgun (WGS) entry which is preliminary data.</text>
</comment>
<organism evidence="1 2">
    <name type="scientific">Novosphingobium hassiacum</name>
    <dbReference type="NCBI Taxonomy" id="173676"/>
    <lineage>
        <taxon>Bacteria</taxon>
        <taxon>Pseudomonadati</taxon>
        <taxon>Pseudomonadota</taxon>
        <taxon>Alphaproteobacteria</taxon>
        <taxon>Sphingomonadales</taxon>
        <taxon>Sphingomonadaceae</taxon>
        <taxon>Novosphingobium</taxon>
    </lineage>
</organism>
<dbReference type="Proteomes" id="UP000562395">
    <property type="component" value="Unassembled WGS sequence"/>
</dbReference>
<dbReference type="EMBL" id="JACICY010000004">
    <property type="protein sequence ID" value="MBB3860887.1"/>
    <property type="molecule type" value="Genomic_DNA"/>
</dbReference>
<dbReference type="InterPro" id="IPR018733">
    <property type="entry name" value="DUF2274"/>
</dbReference>
<proteinExistence type="predicted"/>
<dbReference type="RefSeq" id="WP_183613133.1">
    <property type="nucleotide sequence ID" value="NZ_JACICY010000004.1"/>
</dbReference>
<dbReference type="Pfam" id="PF10038">
    <property type="entry name" value="DUF2274"/>
    <property type="match status" value="1"/>
</dbReference>
<keyword evidence="2" id="KW-1185">Reference proteome</keyword>
<dbReference type="AlphaFoldDB" id="A0A7W5ZZ09"/>
<protein>
    <recommendedName>
        <fullName evidence="3">DUF2274 domain-containing protein</fullName>
    </recommendedName>
</protein>
<accession>A0A7W5ZZ09</accession>
<evidence type="ECO:0008006" key="3">
    <source>
        <dbReference type="Google" id="ProtNLM"/>
    </source>
</evidence>